<keyword evidence="3" id="KW-1185">Reference proteome</keyword>
<evidence type="ECO:0000313" key="3">
    <source>
        <dbReference type="Proteomes" id="UP000694391"/>
    </source>
</evidence>
<accession>A0A8C0R543</accession>
<feature type="compositionally biased region" description="Polar residues" evidence="1">
    <location>
        <begin position="32"/>
        <end position="42"/>
    </location>
</feature>
<reference evidence="2" key="2">
    <citation type="submission" date="2025-09" db="UniProtKB">
        <authorList>
            <consortium name="Ensembl"/>
        </authorList>
    </citation>
    <scope>IDENTIFICATION</scope>
</reference>
<dbReference type="AlphaFoldDB" id="A0A8C0R543"/>
<dbReference type="GeneTree" id="ENSGT01040000241462"/>
<name>A0A8C0R543_CANLU</name>
<organism evidence="2 3">
    <name type="scientific">Canis lupus dingo</name>
    <name type="common">dingo</name>
    <dbReference type="NCBI Taxonomy" id="286419"/>
    <lineage>
        <taxon>Eukaryota</taxon>
        <taxon>Metazoa</taxon>
        <taxon>Chordata</taxon>
        <taxon>Craniata</taxon>
        <taxon>Vertebrata</taxon>
        <taxon>Euteleostomi</taxon>
        <taxon>Mammalia</taxon>
        <taxon>Eutheria</taxon>
        <taxon>Laurasiatheria</taxon>
        <taxon>Carnivora</taxon>
        <taxon>Caniformia</taxon>
        <taxon>Canidae</taxon>
        <taxon>Canis</taxon>
    </lineage>
</organism>
<dbReference type="Proteomes" id="UP000694391">
    <property type="component" value="Unplaced"/>
</dbReference>
<evidence type="ECO:0000256" key="1">
    <source>
        <dbReference type="SAM" id="MobiDB-lite"/>
    </source>
</evidence>
<sequence length="151" mass="15695">MGSPGAWSRRDACQRLSLSASSTMTKARKTQETAATATTRYSVRSESSGSAEVLMLPRSAKMSGMLSATATVSVTVAERGGWPWSCTATTRLCLSASLSSRARAVRTSPVCSPTSKSPGSLSPGSLACSTWYDSQALCPESASTATTLVTR</sequence>
<evidence type="ECO:0000313" key="2">
    <source>
        <dbReference type="Ensembl" id="ENSCAFP00020026919.1"/>
    </source>
</evidence>
<feature type="region of interest" description="Disordered" evidence="1">
    <location>
        <begin position="20"/>
        <end position="42"/>
    </location>
</feature>
<reference evidence="2" key="1">
    <citation type="submission" date="2025-08" db="UniProtKB">
        <authorList>
            <consortium name="Ensembl"/>
        </authorList>
    </citation>
    <scope>IDENTIFICATION</scope>
</reference>
<proteinExistence type="predicted"/>
<dbReference type="Ensembl" id="ENSCAFT00020031078.1">
    <property type="protein sequence ID" value="ENSCAFP00020026919.1"/>
    <property type="gene ID" value="ENSCAFG00020021119.1"/>
</dbReference>
<protein>
    <submittedName>
        <fullName evidence="2">Uncharacterized protein</fullName>
    </submittedName>
</protein>